<organism evidence="1 2">
    <name type="scientific">Methylocucumis oryzae</name>
    <dbReference type="NCBI Taxonomy" id="1632867"/>
    <lineage>
        <taxon>Bacteria</taxon>
        <taxon>Pseudomonadati</taxon>
        <taxon>Pseudomonadota</taxon>
        <taxon>Gammaproteobacteria</taxon>
        <taxon>Methylococcales</taxon>
        <taxon>Methylococcaceae</taxon>
        <taxon>Methylocucumis</taxon>
    </lineage>
</organism>
<evidence type="ECO:0000313" key="1">
    <source>
        <dbReference type="EMBL" id="KJV06652.1"/>
    </source>
</evidence>
<reference evidence="2" key="1">
    <citation type="submission" date="2015-03" db="EMBL/GenBank/DDBJ databases">
        <title>Draft genome sequence of a novel methanotroph (Sn10-6) isolated from flooded ricefield rhizosphere in India.</title>
        <authorList>
            <person name="Pandit P.S."/>
            <person name="Pore S.D."/>
            <person name="Arora P."/>
            <person name="Kapse N.G."/>
            <person name="Dhakephalkar P.K."/>
            <person name="Rahalkar M.C."/>
        </authorList>
    </citation>
    <scope>NUCLEOTIDE SEQUENCE [LARGE SCALE GENOMIC DNA]</scope>
    <source>
        <strain evidence="2">Sn10-6</strain>
    </source>
</reference>
<gene>
    <name evidence="1" type="ORF">VZ94_09920</name>
</gene>
<dbReference type="RefSeq" id="WP_045779110.1">
    <property type="nucleotide sequence ID" value="NZ_LAJX01000097.1"/>
</dbReference>
<dbReference type="PATRIC" id="fig|1632867.3.peg.5822"/>
<dbReference type="OrthoDB" id="5567255at2"/>
<accession>A0A0F3IJ20</accession>
<evidence type="ECO:0000313" key="2">
    <source>
        <dbReference type="Proteomes" id="UP000033684"/>
    </source>
</evidence>
<dbReference type="AlphaFoldDB" id="A0A0F3IJ20"/>
<proteinExistence type="predicted"/>
<sequence length="212" mass="23421">MKPNHDSNFSSPTNADLVTQIAFHEAGHAAGIYLYNKQKRLPALFFDIQQHAAALDKPFTMQRDAFIAHVEGGYLIDNLPIDLLESASFYSDVPIDPYQASFEADMVNLLVGALAEAKHVALRDGLVFDVSNVATLQVFGGASDLDKVYGYLERFVANPKQREILLINLLAKAWAFVNTPSNWQAIERLAEIILANPEQTISSEMVIAVLDT</sequence>
<dbReference type="EMBL" id="LAJX01000097">
    <property type="protein sequence ID" value="KJV06652.1"/>
    <property type="molecule type" value="Genomic_DNA"/>
</dbReference>
<dbReference type="Proteomes" id="UP000033684">
    <property type="component" value="Unassembled WGS sequence"/>
</dbReference>
<protein>
    <recommendedName>
        <fullName evidence="3">Peptidase M41 domain-containing protein</fullName>
    </recommendedName>
</protein>
<name>A0A0F3IJ20_9GAMM</name>
<evidence type="ECO:0008006" key="3">
    <source>
        <dbReference type="Google" id="ProtNLM"/>
    </source>
</evidence>
<reference evidence="1 2" key="2">
    <citation type="journal article" date="2016" name="Microb. Ecol.">
        <title>Genome Characteristics of a Novel Type I Methanotroph (Sn10-6) Isolated from a Flooded Indian Rice Field.</title>
        <authorList>
            <person name="Rahalkar M.C."/>
            <person name="Pandit P.S."/>
            <person name="Dhakephalkar P.K."/>
            <person name="Pore S."/>
            <person name="Arora P."/>
            <person name="Kapse N."/>
        </authorList>
    </citation>
    <scope>NUCLEOTIDE SEQUENCE [LARGE SCALE GENOMIC DNA]</scope>
    <source>
        <strain evidence="1 2">Sn10-6</strain>
    </source>
</reference>
<keyword evidence="2" id="KW-1185">Reference proteome</keyword>
<comment type="caution">
    <text evidence="1">The sequence shown here is derived from an EMBL/GenBank/DDBJ whole genome shotgun (WGS) entry which is preliminary data.</text>
</comment>